<evidence type="ECO:0000313" key="3">
    <source>
        <dbReference type="Proteomes" id="UP000051836"/>
    </source>
</evidence>
<dbReference type="OrthoDB" id="6252479at2759"/>
<evidence type="ECO:0000256" key="1">
    <source>
        <dbReference type="SAM" id="MobiDB-lite"/>
    </source>
</evidence>
<proteinExistence type="predicted"/>
<dbReference type="STRING" id="12930.A0A0Q3MQA1"/>
<dbReference type="AlphaFoldDB" id="A0A0Q3MQA1"/>
<accession>A0A0Q3MQA1</accession>
<comment type="caution">
    <text evidence="2">The sequence shown here is derived from an EMBL/GenBank/DDBJ whole genome shotgun (WGS) entry which is preliminary data.</text>
</comment>
<feature type="compositionally biased region" description="Polar residues" evidence="1">
    <location>
        <begin position="134"/>
        <end position="152"/>
    </location>
</feature>
<protein>
    <submittedName>
        <fullName evidence="2">Protocadherin-17-like protein</fullName>
    </submittedName>
</protein>
<reference evidence="2 3" key="1">
    <citation type="submission" date="2015-10" db="EMBL/GenBank/DDBJ databases">
        <authorList>
            <person name="Gilbert D.G."/>
        </authorList>
    </citation>
    <scope>NUCLEOTIDE SEQUENCE [LARGE SCALE GENOMIC DNA]</scope>
    <source>
        <strain evidence="2">FVVF132</strain>
    </source>
</reference>
<dbReference type="EMBL" id="LMAW01001025">
    <property type="protein sequence ID" value="KQK84679.1"/>
    <property type="molecule type" value="Genomic_DNA"/>
</dbReference>
<name>A0A0Q3MQA1_AMAAE</name>
<feature type="compositionally biased region" description="Polar residues" evidence="1">
    <location>
        <begin position="168"/>
        <end position="184"/>
    </location>
</feature>
<evidence type="ECO:0000313" key="2">
    <source>
        <dbReference type="EMBL" id="KQK84679.1"/>
    </source>
</evidence>
<feature type="region of interest" description="Disordered" evidence="1">
    <location>
        <begin position="133"/>
        <end position="189"/>
    </location>
</feature>
<sequence length="260" mass="29090">MENFQLQIQFDNIIYRFGEEYDNCECLGLGLYQEQEECVNCTDECRVLGHSDRCWMPQFPAASQAENADYRTNLFVPTVEANVETETYETVNPTGKKTFCTFGKDKREHTILIANVKPYLKAKRALSPLLQEVPSASSSPNKTCIEPCTSTKGPLDGSEVKSGALAEPSSQYLSTDSQYLSPSKQSKDTPFIASDQMARAFADVHSRVSRDSSEMDSVLEQLDRSTRDLGRESVDAEEVVREIDKLLQDCRGSDPVAVRK</sequence>
<keyword evidence="3" id="KW-1185">Reference proteome</keyword>
<dbReference type="Proteomes" id="UP000051836">
    <property type="component" value="Unassembled WGS sequence"/>
</dbReference>
<organism evidence="2 3">
    <name type="scientific">Amazona aestiva</name>
    <name type="common">Blue-fronted Amazon parrot</name>
    <dbReference type="NCBI Taxonomy" id="12930"/>
    <lineage>
        <taxon>Eukaryota</taxon>
        <taxon>Metazoa</taxon>
        <taxon>Chordata</taxon>
        <taxon>Craniata</taxon>
        <taxon>Vertebrata</taxon>
        <taxon>Euteleostomi</taxon>
        <taxon>Archelosauria</taxon>
        <taxon>Archosauria</taxon>
        <taxon>Dinosauria</taxon>
        <taxon>Saurischia</taxon>
        <taxon>Theropoda</taxon>
        <taxon>Coelurosauria</taxon>
        <taxon>Aves</taxon>
        <taxon>Neognathae</taxon>
        <taxon>Neoaves</taxon>
        <taxon>Telluraves</taxon>
        <taxon>Australaves</taxon>
        <taxon>Psittaciformes</taxon>
        <taxon>Psittacidae</taxon>
        <taxon>Amazona</taxon>
    </lineage>
</organism>
<gene>
    <name evidence="2" type="ORF">AAES_47605</name>
</gene>